<dbReference type="SMART" id="SM00248">
    <property type="entry name" value="ANK"/>
    <property type="match status" value="15"/>
</dbReference>
<accession>A0A9P4K6X7</accession>
<gene>
    <name evidence="5" type="ORF">CC78DRAFT_581771</name>
</gene>
<dbReference type="PROSITE" id="PS50088">
    <property type="entry name" value="ANK_REPEAT"/>
    <property type="match status" value="1"/>
</dbReference>
<dbReference type="PANTHER" id="PTHR24198:SF165">
    <property type="entry name" value="ANKYRIN REPEAT-CONTAINING PROTEIN-RELATED"/>
    <property type="match status" value="1"/>
</dbReference>
<dbReference type="Pfam" id="PF12796">
    <property type="entry name" value="Ank_2"/>
    <property type="match status" value="1"/>
</dbReference>
<protein>
    <recommendedName>
        <fullName evidence="7">Ankyrin repeat containing protein</fullName>
    </recommendedName>
</protein>
<dbReference type="PANTHER" id="PTHR24198">
    <property type="entry name" value="ANKYRIN REPEAT AND PROTEIN KINASE DOMAIN-CONTAINING PROTEIN"/>
    <property type="match status" value="1"/>
</dbReference>
<keyword evidence="2 3" id="KW-0040">ANK repeat</keyword>
<dbReference type="OrthoDB" id="3182339at2759"/>
<dbReference type="Gene3D" id="1.25.40.20">
    <property type="entry name" value="Ankyrin repeat-containing domain"/>
    <property type="match status" value="4"/>
</dbReference>
<dbReference type="InterPro" id="IPR036770">
    <property type="entry name" value="Ankyrin_rpt-contain_sf"/>
</dbReference>
<comment type="caution">
    <text evidence="5">The sequence shown here is derived from an EMBL/GenBank/DDBJ whole genome shotgun (WGS) entry which is preliminary data.</text>
</comment>
<dbReference type="InterPro" id="IPR002110">
    <property type="entry name" value="Ankyrin_rpt"/>
</dbReference>
<evidence type="ECO:0000256" key="3">
    <source>
        <dbReference type="PROSITE-ProRule" id="PRU00023"/>
    </source>
</evidence>
<evidence type="ECO:0000313" key="5">
    <source>
        <dbReference type="EMBL" id="KAF2263206.1"/>
    </source>
</evidence>
<name>A0A9P4K6X7_9PLEO</name>
<feature type="repeat" description="ANK" evidence="3">
    <location>
        <begin position="953"/>
        <end position="985"/>
    </location>
</feature>
<evidence type="ECO:0000256" key="4">
    <source>
        <dbReference type="SAM" id="MobiDB-lite"/>
    </source>
</evidence>
<dbReference type="SUPFAM" id="SSF48403">
    <property type="entry name" value="Ankyrin repeat"/>
    <property type="match status" value="4"/>
</dbReference>
<organism evidence="5 6">
    <name type="scientific">Lojkania enalia</name>
    <dbReference type="NCBI Taxonomy" id="147567"/>
    <lineage>
        <taxon>Eukaryota</taxon>
        <taxon>Fungi</taxon>
        <taxon>Dikarya</taxon>
        <taxon>Ascomycota</taxon>
        <taxon>Pezizomycotina</taxon>
        <taxon>Dothideomycetes</taxon>
        <taxon>Pleosporomycetidae</taxon>
        <taxon>Pleosporales</taxon>
        <taxon>Pleosporales incertae sedis</taxon>
        <taxon>Lojkania</taxon>
    </lineage>
</organism>
<keyword evidence="6" id="KW-1185">Reference proteome</keyword>
<dbReference type="Proteomes" id="UP000800093">
    <property type="component" value="Unassembled WGS sequence"/>
</dbReference>
<proteinExistence type="predicted"/>
<sequence>MKGRRSLQKLVEEAGIVPVSVRQPCLPAPSQPAIIASEEDHALARSLLVNQRRNDPAHRDPSKQLKNVFRSSKEKEKLRDINQWVFSQEEVDQALSAVIDKPTTSPGLIQAFLSLGAKVNYIQTPEEKKNKGTKKVTAAARRSTVLQRAATLRRADSVSLLASSGADQTTLDEGLKAALSGNDNSCIQELLRHGADINKFPNSLADAVRSSDQNLVRLLLRAPKALRPEIISSCLPAAVQQKSESIISLLVGYGADPNFNEASALKMAISAHEYRLAVALVAGPIPLTTLSLQRALEHVMQMPTAHEVHQFLQLLLSCGLPANSGKLPGLLVAASKRNDTRLAHLLIDYGVSTGLNEAECLRHAIAHSNWALTDAILATPISPRHASVALTFLPSDAPRPERLHVIDALVQRGANGSPLGRWLLRAVEESDSSLIDLLVNVGAPLVTGKHTPIHAAIVRRDLRSLQKLLKGRLPPQALADAFPLLRHGYSQGERLDIVRLLLQHGARGAQVNQALIDAVADTSVSRDKLLIEELIQHGAIVDFDNGKALHLATMQADLPIVQVLSRGKPSRNTTSTALPLAFSPNGSRHSTTLQICDLLLANGVERQPALQTLQIAMNDGKRNLDIISRFISVDAGLIGPAFQLAISFSNKQMKAPIITYLLEMGIQQPVLDDALVTETRNALKENDTTMIEVLLDHGASVNHSDGECLSLAVASGHCALTRLLLSGKDTPAKSTVTKAFRALFHDSNMKFANQFDIAKLLLPRSVDQSAIDLALRTVLDVSYDENSEDFINFLLQHHASVNTADGACFVLAARRPDFKIFDKLLMHGPDFSSVVPLLLRAKLEESILIKALKECFDHGCKPDCLESDRPLEPPALILALQEYPRSEALVKIFLNNGCNPNITVSDVLDSRVGEEIMPSLVYALAQPQKTISTAVIIALLDAGASPTRTASQSELSPVAIAARESRPDIIQELLIRGADPSVRDKWNRSALYFASSTSITSIAETLAPYALKDDGSLHEAARCLQLDIARILVKYGHHPNFPSRLHDGRTALSELCLNAEALNSPQRTKLRQLIRLFLDNGANPKFKVRNERSAVVLALDNPYDALEVTEALLETEIWEDINDEKHMFRDDAGLWYSPIKYVELVPNHSRTQHRQALVELLQDKGCEPKFYSEYAQQPPGAIGMPESIARLFDRQREHQLTLKLAEEANEHARMLEESTHRDLLRRKKERSDADMAAAATAQAQYHQLSQQKHDQEMSLIRSAERVKRSEKEAWHSLQMFQEADAAASRARIEEQKASAAYSHEQKMAGARMKELEHRAGVERKALKEKEDMFKRNVDRQKMLTDRLDESAQLHARLRQERPAIEGPSQWGSVD</sequence>
<evidence type="ECO:0008006" key="7">
    <source>
        <dbReference type="Google" id="ProtNLM"/>
    </source>
</evidence>
<dbReference type="EMBL" id="ML986629">
    <property type="protein sequence ID" value="KAF2263206.1"/>
    <property type="molecule type" value="Genomic_DNA"/>
</dbReference>
<keyword evidence="1" id="KW-0677">Repeat</keyword>
<evidence type="ECO:0000313" key="6">
    <source>
        <dbReference type="Proteomes" id="UP000800093"/>
    </source>
</evidence>
<reference evidence="6" key="1">
    <citation type="journal article" date="2020" name="Stud. Mycol.">
        <title>101 Dothideomycetes genomes: A test case for predicting lifestyles and emergence of pathogens.</title>
        <authorList>
            <person name="Haridas S."/>
            <person name="Albert R."/>
            <person name="Binder M."/>
            <person name="Bloem J."/>
            <person name="LaButti K."/>
            <person name="Salamov A."/>
            <person name="Andreopoulos B."/>
            <person name="Baker S."/>
            <person name="Barry K."/>
            <person name="Bills G."/>
            <person name="Bluhm B."/>
            <person name="Cannon C."/>
            <person name="Castanera R."/>
            <person name="Culley D."/>
            <person name="Daum C."/>
            <person name="Ezra D."/>
            <person name="Gonzalez J."/>
            <person name="Henrissat B."/>
            <person name="Kuo A."/>
            <person name="Liang C."/>
            <person name="Lipzen A."/>
            <person name="Lutzoni F."/>
            <person name="Magnuson J."/>
            <person name="Mondo S."/>
            <person name="Nolan M."/>
            <person name="Ohm R."/>
            <person name="Pangilinan J."/>
            <person name="Park H.-J."/>
            <person name="Ramirez L."/>
            <person name="Alfaro M."/>
            <person name="Sun H."/>
            <person name="Tritt A."/>
            <person name="Yoshinaga Y."/>
            <person name="Zwiers L.-H."/>
            <person name="Turgeon B."/>
            <person name="Goodwin S."/>
            <person name="Spatafora J."/>
            <person name="Crous P."/>
            <person name="Grigoriev I."/>
        </authorList>
    </citation>
    <scope>NUCLEOTIDE SEQUENCE [LARGE SCALE GENOMIC DNA]</scope>
    <source>
        <strain evidence="6">CBS 304.66</strain>
    </source>
</reference>
<evidence type="ECO:0000256" key="1">
    <source>
        <dbReference type="ARBA" id="ARBA00022737"/>
    </source>
</evidence>
<evidence type="ECO:0000256" key="2">
    <source>
        <dbReference type="ARBA" id="ARBA00023043"/>
    </source>
</evidence>
<feature type="compositionally biased region" description="Basic and acidic residues" evidence="4">
    <location>
        <begin position="1353"/>
        <end position="1363"/>
    </location>
</feature>
<feature type="region of interest" description="Disordered" evidence="4">
    <location>
        <begin position="1353"/>
        <end position="1374"/>
    </location>
</feature>